<dbReference type="Proteomes" id="UP001500902">
    <property type="component" value="Unassembled WGS sequence"/>
</dbReference>
<evidence type="ECO:0000313" key="2">
    <source>
        <dbReference type="Proteomes" id="UP001500902"/>
    </source>
</evidence>
<sequence length="436" mass="49014">MGWAILRQGGTIINKGEGVDMAQLLRRLDDEVYIQYNTFGLDGTDLPAWSSPTDEIYHFVAGMRLESWDAEPGPADASWTPVSSTTFVAESGVVTIVAMMDGRGHDFLIGPPRFEYGVHMYLRESEPGDGHATGECDETWLLRFWPIRDVFDPITHAAPFSYIARGVLYYSIDLEPEQLVQPPARREVPVPVSAVADWASLRVDPDLDTFDGWLRRLRRKAEGRGVTVHELLREGGVDIEDGADLTPASCTPPRARAGRFKDPLIDRYYAEQAWRGSFSGQNLGGDLLREYADGERIAKELCRSGTRTFSVPVEGRGALYVPLGVSRRVWRWEDDMLGGEVMDDGLTVDRQVLARNPWTRQILVSGIVTVLRRDHGRHGCGDTVWYVVRDAEPHEAARVLCAEATWEEDPDQRRALDEVAREKLIDLRATYRSREG</sequence>
<comment type="caution">
    <text evidence="1">The sequence shown here is derived from an EMBL/GenBank/DDBJ whole genome shotgun (WGS) entry which is preliminary data.</text>
</comment>
<name>A0ABP7DCR7_9ACTN</name>
<gene>
    <name evidence="1" type="ORF">GCM10022224_080640</name>
</gene>
<evidence type="ECO:0000313" key="1">
    <source>
        <dbReference type="EMBL" id="GAA3702711.1"/>
    </source>
</evidence>
<dbReference type="EMBL" id="BAAAZP010000170">
    <property type="protein sequence ID" value="GAA3702711.1"/>
    <property type="molecule type" value="Genomic_DNA"/>
</dbReference>
<organism evidence="1 2">
    <name type="scientific">Nonomuraea antimicrobica</name>
    <dbReference type="NCBI Taxonomy" id="561173"/>
    <lineage>
        <taxon>Bacteria</taxon>
        <taxon>Bacillati</taxon>
        <taxon>Actinomycetota</taxon>
        <taxon>Actinomycetes</taxon>
        <taxon>Streptosporangiales</taxon>
        <taxon>Streptosporangiaceae</taxon>
        <taxon>Nonomuraea</taxon>
    </lineage>
</organism>
<reference evidence="2" key="1">
    <citation type="journal article" date="2019" name="Int. J. Syst. Evol. Microbiol.">
        <title>The Global Catalogue of Microorganisms (GCM) 10K type strain sequencing project: providing services to taxonomists for standard genome sequencing and annotation.</title>
        <authorList>
            <consortium name="The Broad Institute Genomics Platform"/>
            <consortium name="The Broad Institute Genome Sequencing Center for Infectious Disease"/>
            <person name="Wu L."/>
            <person name="Ma J."/>
        </authorList>
    </citation>
    <scope>NUCLEOTIDE SEQUENCE [LARGE SCALE GENOMIC DNA]</scope>
    <source>
        <strain evidence="2">JCM 16904</strain>
    </source>
</reference>
<proteinExistence type="predicted"/>
<accession>A0ABP7DCR7</accession>
<keyword evidence="2" id="KW-1185">Reference proteome</keyword>
<protein>
    <submittedName>
        <fullName evidence="1">Uncharacterized protein</fullName>
    </submittedName>
</protein>